<reference evidence="1 2" key="1">
    <citation type="submission" date="2020-09" db="EMBL/GenBank/DDBJ databases">
        <title>De no assembly of potato wild relative species, Solanum commersonii.</title>
        <authorList>
            <person name="Cho K."/>
        </authorList>
    </citation>
    <scope>NUCLEOTIDE SEQUENCE [LARGE SCALE GENOMIC DNA]</scope>
    <source>
        <strain evidence="1">LZ3.2</strain>
        <tissue evidence="1">Leaf</tissue>
    </source>
</reference>
<dbReference type="AlphaFoldDB" id="A0A9J5XRR4"/>
<protein>
    <submittedName>
        <fullName evidence="1">Uncharacterized protein</fullName>
    </submittedName>
</protein>
<name>A0A9J5XRR4_SOLCO</name>
<evidence type="ECO:0000313" key="1">
    <source>
        <dbReference type="EMBL" id="KAG5590889.1"/>
    </source>
</evidence>
<proteinExistence type="predicted"/>
<comment type="caution">
    <text evidence="1">The sequence shown here is derived from an EMBL/GenBank/DDBJ whole genome shotgun (WGS) entry which is preliminary data.</text>
</comment>
<organism evidence="1 2">
    <name type="scientific">Solanum commersonii</name>
    <name type="common">Commerson's wild potato</name>
    <name type="synonym">Commerson's nightshade</name>
    <dbReference type="NCBI Taxonomy" id="4109"/>
    <lineage>
        <taxon>Eukaryota</taxon>
        <taxon>Viridiplantae</taxon>
        <taxon>Streptophyta</taxon>
        <taxon>Embryophyta</taxon>
        <taxon>Tracheophyta</taxon>
        <taxon>Spermatophyta</taxon>
        <taxon>Magnoliopsida</taxon>
        <taxon>eudicotyledons</taxon>
        <taxon>Gunneridae</taxon>
        <taxon>Pentapetalae</taxon>
        <taxon>asterids</taxon>
        <taxon>lamiids</taxon>
        <taxon>Solanales</taxon>
        <taxon>Solanaceae</taxon>
        <taxon>Solanoideae</taxon>
        <taxon>Solaneae</taxon>
        <taxon>Solanum</taxon>
    </lineage>
</organism>
<dbReference type="EMBL" id="JACXVP010000008">
    <property type="protein sequence ID" value="KAG5590889.1"/>
    <property type="molecule type" value="Genomic_DNA"/>
</dbReference>
<accession>A0A9J5XRR4</accession>
<keyword evidence="2" id="KW-1185">Reference proteome</keyword>
<sequence>MLTLTNMNTMYDFTYRFANIFQSTIVSVHLRSKSFFQEKDKAQRVCKQRSHTHKVADKSGTMSNYLTLFKVA</sequence>
<gene>
    <name evidence="1" type="ORF">H5410_041403</name>
</gene>
<dbReference type="Proteomes" id="UP000824120">
    <property type="component" value="Chromosome 8"/>
</dbReference>
<evidence type="ECO:0000313" key="2">
    <source>
        <dbReference type="Proteomes" id="UP000824120"/>
    </source>
</evidence>